<dbReference type="AlphaFoldDB" id="A0A9P6B5C1"/>
<proteinExistence type="predicted"/>
<evidence type="ECO:0000256" key="1">
    <source>
        <dbReference type="SAM" id="SignalP"/>
    </source>
</evidence>
<dbReference type="EMBL" id="MU128930">
    <property type="protein sequence ID" value="KAF9517602.1"/>
    <property type="molecule type" value="Genomic_DNA"/>
</dbReference>
<gene>
    <name evidence="2" type="ORF">BS47DRAFT_465459</name>
</gene>
<name>A0A9P6B5C1_9AGAM</name>
<reference evidence="2" key="1">
    <citation type="journal article" date="2020" name="Nat. Commun.">
        <title>Large-scale genome sequencing of mycorrhizal fungi provides insights into the early evolution of symbiotic traits.</title>
        <authorList>
            <person name="Miyauchi S."/>
            <person name="Kiss E."/>
            <person name="Kuo A."/>
            <person name="Drula E."/>
            <person name="Kohler A."/>
            <person name="Sanchez-Garcia M."/>
            <person name="Morin E."/>
            <person name="Andreopoulos B."/>
            <person name="Barry K.W."/>
            <person name="Bonito G."/>
            <person name="Buee M."/>
            <person name="Carver A."/>
            <person name="Chen C."/>
            <person name="Cichocki N."/>
            <person name="Clum A."/>
            <person name="Culley D."/>
            <person name="Crous P.W."/>
            <person name="Fauchery L."/>
            <person name="Girlanda M."/>
            <person name="Hayes R.D."/>
            <person name="Keri Z."/>
            <person name="LaButti K."/>
            <person name="Lipzen A."/>
            <person name="Lombard V."/>
            <person name="Magnuson J."/>
            <person name="Maillard F."/>
            <person name="Murat C."/>
            <person name="Nolan M."/>
            <person name="Ohm R.A."/>
            <person name="Pangilinan J."/>
            <person name="Pereira M.F."/>
            <person name="Perotto S."/>
            <person name="Peter M."/>
            <person name="Pfister S."/>
            <person name="Riley R."/>
            <person name="Sitrit Y."/>
            <person name="Stielow J.B."/>
            <person name="Szollosi G."/>
            <person name="Zifcakova L."/>
            <person name="Stursova M."/>
            <person name="Spatafora J.W."/>
            <person name="Tedersoo L."/>
            <person name="Vaario L.M."/>
            <person name="Yamada A."/>
            <person name="Yan M."/>
            <person name="Wang P."/>
            <person name="Xu J."/>
            <person name="Bruns T."/>
            <person name="Baldrian P."/>
            <person name="Vilgalys R."/>
            <person name="Dunand C."/>
            <person name="Henrissat B."/>
            <person name="Grigoriev I.V."/>
            <person name="Hibbett D."/>
            <person name="Nagy L.G."/>
            <person name="Martin F.M."/>
        </authorList>
    </citation>
    <scope>NUCLEOTIDE SEQUENCE</scope>
    <source>
        <strain evidence="2">UP504</strain>
    </source>
</reference>
<evidence type="ECO:0008006" key="4">
    <source>
        <dbReference type="Google" id="ProtNLM"/>
    </source>
</evidence>
<sequence>MSPLCAALHLLYMRSVFVNGAAVNLWDSGWSGAVVCMKSARLWRPFACFEISVAPFFEKKALESCVGGLKRVLDIRYQMWIPPHFTRLRLELSSSPNVRLYVRNAILL</sequence>
<accession>A0A9P6B5C1</accession>
<keyword evidence="1" id="KW-0732">Signal</keyword>
<evidence type="ECO:0000313" key="3">
    <source>
        <dbReference type="Proteomes" id="UP000886523"/>
    </source>
</evidence>
<feature type="chain" id="PRO_5040471593" description="Secreted protein" evidence="1">
    <location>
        <begin position="21"/>
        <end position="108"/>
    </location>
</feature>
<keyword evidence="3" id="KW-1185">Reference proteome</keyword>
<feature type="signal peptide" evidence="1">
    <location>
        <begin position="1"/>
        <end position="20"/>
    </location>
</feature>
<comment type="caution">
    <text evidence="2">The sequence shown here is derived from an EMBL/GenBank/DDBJ whole genome shotgun (WGS) entry which is preliminary data.</text>
</comment>
<organism evidence="2 3">
    <name type="scientific">Hydnum rufescens UP504</name>
    <dbReference type="NCBI Taxonomy" id="1448309"/>
    <lineage>
        <taxon>Eukaryota</taxon>
        <taxon>Fungi</taxon>
        <taxon>Dikarya</taxon>
        <taxon>Basidiomycota</taxon>
        <taxon>Agaricomycotina</taxon>
        <taxon>Agaricomycetes</taxon>
        <taxon>Cantharellales</taxon>
        <taxon>Hydnaceae</taxon>
        <taxon>Hydnum</taxon>
    </lineage>
</organism>
<dbReference type="Proteomes" id="UP000886523">
    <property type="component" value="Unassembled WGS sequence"/>
</dbReference>
<evidence type="ECO:0000313" key="2">
    <source>
        <dbReference type="EMBL" id="KAF9517602.1"/>
    </source>
</evidence>
<protein>
    <recommendedName>
        <fullName evidence="4">Secreted protein</fullName>
    </recommendedName>
</protein>